<dbReference type="InterPro" id="IPR001360">
    <property type="entry name" value="Glyco_hydro_1"/>
</dbReference>
<sequence length="594" mass="67617">MLRPLLWAFLVVLAAAKVPSEFVWGTSVSAYQVEGAWLADGKGFSTWDIYSHTPGRIYNGDTGDVANDFYNRYEADFKLMASLGLRNFRLSISWPRIIPDGVGAINLKAIQHYQAMFDSMLAYNITPYVTLFHGDMPALMLMEHQGFLDADFPKQFANYARMCFQYFGDRVKNWFTFNEPWCSACLGDFRDPAHDMYRTAHNILLAHAEAVKTTSRISCVSQEGDGPFTLRLGFIVLHALSHVYRSQFGAQRGRISIVLNSDHFMPASAHPEDIEAAERQYDFSLGWFVEPVLRGDYPARMRAALGPDRLPLFTADQRQALRCSIDYLSLNHYSSSLIARGTRTTPGTNWYEDCNTTSSHVVEYHVAIVVTRVQFPADASYFPPFFPDPSWPTTDTDWAFVVPEGMRGILEHSAARYDTLWAACPQAAKEPRLPQYTKRVNFYRDYLAQAEKIFDTQTANFKGYFAWSFLDNLERWRFANNDKSGRRHHDKIALSLSYCFLGEGGRTMTTRYFALCRCRGHWMFGVVRLCVRSASYPAASFRPSCRPCSPLHTPPQCHRGSVRITEKHASRKPEVDMPVSRLCPLPFPGAATHR</sequence>
<evidence type="ECO:0000256" key="5">
    <source>
        <dbReference type="SAM" id="SignalP"/>
    </source>
</evidence>
<dbReference type="InterPro" id="IPR017853">
    <property type="entry name" value="GH"/>
</dbReference>
<proteinExistence type="inferred from homology"/>
<name>A0ABQ8UHK2_9EUKA</name>
<organism evidence="6 7">
    <name type="scientific">Paratrimastix pyriformis</name>
    <dbReference type="NCBI Taxonomy" id="342808"/>
    <lineage>
        <taxon>Eukaryota</taxon>
        <taxon>Metamonada</taxon>
        <taxon>Preaxostyla</taxon>
        <taxon>Paratrimastigidae</taxon>
        <taxon>Paratrimastix</taxon>
    </lineage>
</organism>
<keyword evidence="5" id="KW-0732">Signal</keyword>
<dbReference type="PROSITE" id="PS00653">
    <property type="entry name" value="GLYCOSYL_HYDROL_F1_2"/>
    <property type="match status" value="1"/>
</dbReference>
<dbReference type="Pfam" id="PF00232">
    <property type="entry name" value="Glyco_hydro_1"/>
    <property type="match status" value="1"/>
</dbReference>
<keyword evidence="2" id="KW-0378">Hydrolase</keyword>
<dbReference type="PANTHER" id="PTHR10353:SF36">
    <property type="entry name" value="LP05116P"/>
    <property type="match status" value="1"/>
</dbReference>
<evidence type="ECO:0000256" key="3">
    <source>
        <dbReference type="ARBA" id="ARBA00023295"/>
    </source>
</evidence>
<dbReference type="InterPro" id="IPR033132">
    <property type="entry name" value="GH_1_N_CS"/>
</dbReference>
<keyword evidence="3" id="KW-0326">Glycosidase</keyword>
<reference evidence="6" key="1">
    <citation type="journal article" date="2022" name="bioRxiv">
        <title>Genomics of Preaxostyla Flagellates Illuminates Evolutionary Transitions and the Path Towards Mitochondrial Loss.</title>
        <authorList>
            <person name="Novak L.V.F."/>
            <person name="Treitli S.C."/>
            <person name="Pyrih J."/>
            <person name="Halakuc P."/>
            <person name="Pipaliya S.V."/>
            <person name="Vacek V."/>
            <person name="Brzon O."/>
            <person name="Soukal P."/>
            <person name="Eme L."/>
            <person name="Dacks J.B."/>
            <person name="Karnkowska A."/>
            <person name="Elias M."/>
            <person name="Hampl V."/>
        </authorList>
    </citation>
    <scope>NUCLEOTIDE SEQUENCE</scope>
    <source>
        <strain evidence="6">RCP-MX</strain>
    </source>
</reference>
<evidence type="ECO:0000313" key="7">
    <source>
        <dbReference type="Proteomes" id="UP001141327"/>
    </source>
</evidence>
<dbReference type="EMBL" id="JAPMOS010000026">
    <property type="protein sequence ID" value="KAJ4458684.1"/>
    <property type="molecule type" value="Genomic_DNA"/>
</dbReference>
<dbReference type="Proteomes" id="UP001141327">
    <property type="component" value="Unassembled WGS sequence"/>
</dbReference>
<feature type="chain" id="PRO_5045716314" evidence="5">
    <location>
        <begin position="17"/>
        <end position="594"/>
    </location>
</feature>
<comment type="caution">
    <text evidence="6">The sequence shown here is derived from an EMBL/GenBank/DDBJ whole genome shotgun (WGS) entry which is preliminary data.</text>
</comment>
<feature type="signal peptide" evidence="5">
    <location>
        <begin position="1"/>
        <end position="16"/>
    </location>
</feature>
<dbReference type="Gene3D" id="3.20.20.80">
    <property type="entry name" value="Glycosidases"/>
    <property type="match status" value="1"/>
</dbReference>
<protein>
    <submittedName>
        <fullName evidence="6">Beta-glucosidase 7</fullName>
    </submittedName>
</protein>
<comment type="similarity">
    <text evidence="1 4">Belongs to the glycosyl hydrolase 1 family.</text>
</comment>
<dbReference type="PANTHER" id="PTHR10353">
    <property type="entry name" value="GLYCOSYL HYDROLASE"/>
    <property type="match status" value="1"/>
</dbReference>
<evidence type="ECO:0000256" key="2">
    <source>
        <dbReference type="ARBA" id="ARBA00022801"/>
    </source>
</evidence>
<evidence type="ECO:0000256" key="1">
    <source>
        <dbReference type="ARBA" id="ARBA00010838"/>
    </source>
</evidence>
<gene>
    <name evidence="6" type="ORF">PAPYR_5443</name>
</gene>
<keyword evidence="7" id="KW-1185">Reference proteome</keyword>
<evidence type="ECO:0000313" key="6">
    <source>
        <dbReference type="EMBL" id="KAJ4458684.1"/>
    </source>
</evidence>
<accession>A0ABQ8UHK2</accession>
<dbReference type="SUPFAM" id="SSF51445">
    <property type="entry name" value="(Trans)glycosidases"/>
    <property type="match status" value="1"/>
</dbReference>
<evidence type="ECO:0000256" key="4">
    <source>
        <dbReference type="RuleBase" id="RU003690"/>
    </source>
</evidence>